<keyword evidence="1" id="KW-0472">Membrane</keyword>
<dbReference type="InParanoid" id="A0A409W1M7"/>
<keyword evidence="1" id="KW-1133">Transmembrane helix</keyword>
<accession>A0A409W1M7</accession>
<proteinExistence type="predicted"/>
<evidence type="ECO:0000256" key="1">
    <source>
        <dbReference type="SAM" id="Phobius"/>
    </source>
</evidence>
<evidence type="ECO:0000313" key="2">
    <source>
        <dbReference type="EMBL" id="PPQ72363.1"/>
    </source>
</evidence>
<dbReference type="AlphaFoldDB" id="A0A409W1M7"/>
<reference evidence="2 3" key="1">
    <citation type="journal article" date="2018" name="Evol. Lett.">
        <title>Horizontal gene cluster transfer increased hallucinogenic mushroom diversity.</title>
        <authorList>
            <person name="Reynolds H.T."/>
            <person name="Vijayakumar V."/>
            <person name="Gluck-Thaler E."/>
            <person name="Korotkin H.B."/>
            <person name="Matheny P.B."/>
            <person name="Slot J.C."/>
        </authorList>
    </citation>
    <scope>NUCLEOTIDE SEQUENCE [LARGE SCALE GENOMIC DNA]</scope>
    <source>
        <strain evidence="2 3">SRW20</strain>
    </source>
</reference>
<dbReference type="Proteomes" id="UP000284706">
    <property type="component" value="Unassembled WGS sequence"/>
</dbReference>
<protein>
    <submittedName>
        <fullName evidence="2">Uncharacterized protein</fullName>
    </submittedName>
</protein>
<keyword evidence="3" id="KW-1185">Reference proteome</keyword>
<feature type="transmembrane region" description="Helical" evidence="1">
    <location>
        <begin position="290"/>
        <end position="313"/>
    </location>
</feature>
<gene>
    <name evidence="2" type="ORF">CVT26_007323</name>
</gene>
<keyword evidence="1" id="KW-0812">Transmembrane</keyword>
<organism evidence="2 3">
    <name type="scientific">Gymnopilus dilepis</name>
    <dbReference type="NCBI Taxonomy" id="231916"/>
    <lineage>
        <taxon>Eukaryota</taxon>
        <taxon>Fungi</taxon>
        <taxon>Dikarya</taxon>
        <taxon>Basidiomycota</taxon>
        <taxon>Agaricomycotina</taxon>
        <taxon>Agaricomycetes</taxon>
        <taxon>Agaricomycetidae</taxon>
        <taxon>Agaricales</taxon>
        <taxon>Agaricineae</taxon>
        <taxon>Hymenogastraceae</taxon>
        <taxon>Gymnopilus</taxon>
    </lineage>
</organism>
<evidence type="ECO:0000313" key="3">
    <source>
        <dbReference type="Proteomes" id="UP000284706"/>
    </source>
</evidence>
<dbReference type="EMBL" id="NHYE01005461">
    <property type="protein sequence ID" value="PPQ72363.1"/>
    <property type="molecule type" value="Genomic_DNA"/>
</dbReference>
<name>A0A409W1M7_9AGAR</name>
<comment type="caution">
    <text evidence="2">The sequence shown here is derived from an EMBL/GenBank/DDBJ whole genome shotgun (WGS) entry which is preliminary data.</text>
</comment>
<sequence>MVARRKRHETGFGALDPTQALFVAEGVAKRAVSLSFRRSDVLNDYDQLAVPKLAVLAPGVFLESLSASMLPLLYHSSIVLRNNPLTQLQSSHVAKLDDDANPAFMRRQVRLFQWPSSMVLGLIIFCVASSESTKVLVEPECPHRFTASESHESRACRLWREAVRTRITRMATAQQSRTWKFGAVIFCRASISLSFPKVTARDSHFIQSRTPRPILIPVRNRPPAREDLNIRMPAPDVPRQPPLMPPNRLAALRTPVFIHVPVNGYRVVDVLVCGDGGAFRVEAVQRALRVLFFLLLFVFSDLCLLVITIVIAFSSTIPTFLFTTPLQSTVLHPYVQHKRGRITPINEILAQRGDASIIQERIDERHVPYVDSLHGFWRTSGRWGVARAFRIGSNRRLGRRLVCWLNRARRYERRYAAHWVIASWWGVGVVLLALCDAKIQYIILGPPHNDNCGLALFDNAGWIILVASLIESDAQWWLNGEKEERKMLITAHSSYIKGRHVFDHLPKTACKIVWHSKSKTTTRVRLRLRYGVEGCLASEGGRDEERIGAPEGSIKKIDKQNVSKQSCRDGLTSGVRIAKLRVIRVSGPGMRGK</sequence>